<reference evidence="2" key="1">
    <citation type="submission" date="2017-05" db="EMBL/GenBank/DDBJ databases">
        <title>The Genome Sequence of EEnterococcus faecalis 9F2_4866.</title>
        <authorList>
            <consortium name="The Broad Institute Genomics Platform"/>
            <consortium name="The Broad Institute Genomic Center for Infectious Diseases"/>
            <person name="Earl A."/>
            <person name="Manson A."/>
            <person name="Schwartman J."/>
            <person name="Gilmore M."/>
            <person name="Abouelleil A."/>
            <person name="Cao P."/>
            <person name="Chapman S."/>
            <person name="Cusick C."/>
            <person name="Shea T."/>
            <person name="Young S."/>
            <person name="Neafsey D."/>
            <person name="Nusbaum C."/>
            <person name="Birren B."/>
        </authorList>
    </citation>
    <scope>NUCLEOTIDE SEQUENCE [LARGE SCALE GENOMIC DNA]</scope>
    <source>
        <strain evidence="2">12C11_DIV0727</strain>
    </source>
</reference>
<dbReference type="RefSeq" id="WP_339099759.1">
    <property type="nucleotide sequence ID" value="NZ_CP147248.1"/>
</dbReference>
<accession>A0ABZ2T4J8</accession>
<keyword evidence="2" id="KW-1185">Reference proteome</keyword>
<protein>
    <recommendedName>
        <fullName evidence="3">Apea-like HEPN domain-containing protein</fullName>
    </recommendedName>
</protein>
<organism evidence="1 2">
    <name type="scientific">Candidatus Enterococcus lemimoniae</name>
    <dbReference type="NCBI Taxonomy" id="1834167"/>
    <lineage>
        <taxon>Bacteria</taxon>
        <taxon>Bacillati</taxon>
        <taxon>Bacillota</taxon>
        <taxon>Bacilli</taxon>
        <taxon>Lactobacillales</taxon>
        <taxon>Enterococcaceae</taxon>
        <taxon>Enterococcus</taxon>
    </lineage>
</organism>
<dbReference type="Proteomes" id="UP000195080">
    <property type="component" value="Chromosome"/>
</dbReference>
<evidence type="ECO:0000313" key="2">
    <source>
        <dbReference type="Proteomes" id="UP000195080"/>
    </source>
</evidence>
<dbReference type="EMBL" id="CP147248">
    <property type="protein sequence ID" value="WYJ86296.1"/>
    <property type="molecule type" value="Genomic_DNA"/>
</dbReference>
<evidence type="ECO:0008006" key="3">
    <source>
        <dbReference type="Google" id="ProtNLM"/>
    </source>
</evidence>
<evidence type="ECO:0000313" key="1">
    <source>
        <dbReference type="EMBL" id="WYJ86296.1"/>
    </source>
</evidence>
<sequence>MKLTKFEHDSFYSEALEYWYEEWMFFSDKVKAGNLGIEIVNIRVILLDIINEYELNKFKSDRNRKIYIELVNRLIKKTHIKKYIDELIILKDAMEKKDSRNTYVFAKLISNKISEENFGQILFDDLLVILKSKVFSKSVREDINNITKDLIIDLVTFGVDVEDIKKMLLEVFETYFYSKEEVYITFKYVPKGLTKEESISYIDDLSISERLELFRSKLKVSKTDYLFIFPVWGLIAPHFGENDNQIFSLNVYDPLNEKKFPDNDHFDETFKIKKSEGKEADDFKSISRCNVAIKVNSVSKKAAMKSAEEKYSIFLSFLNFNFADKHKEYYWDGQYIGKEIGEKESGYGVVSFGIEDDKNFRRNISRSNPSILIKEKNNEIRKYYKVIDSLEKRDMFLEANTITNVIKLMSKSIWESEEHKLLNYWICIESLANICKPLEMTNITFIKKAMSNMYLLSEQYNLVHDLFYITERYGRSFYSKDKYTKIPDEFMDYTGINSFRSKGIVSLNKFYERMSDLLNYTTKDNFLDKINDTINFYNNNKVALGRIQSKEEEVILTIDYIYKSRNQIVHNGYVAKYLIPYLVRFAEGYAESFFSEVLKIYNDEEFDLPSYFMKEQFEATLLKKKLSNKEFYTIWKNN</sequence>
<reference evidence="1 2" key="2">
    <citation type="submission" date="2024-03" db="EMBL/GenBank/DDBJ databases">
        <title>The Genome Sequence of Enterococcus sp. DIV0727d.</title>
        <authorList>
            <consortium name="The Broad Institute Genomics Platform"/>
            <consortium name="The Broad Institute Microbial Omics Core"/>
            <consortium name="The Broad Institute Genomic Center for Infectious Diseases"/>
            <person name="Earl A."/>
            <person name="Manson A."/>
            <person name="Gilmore M."/>
            <person name="Schwartman J."/>
            <person name="Shea T."/>
            <person name="Abouelleil A."/>
            <person name="Cao P."/>
            <person name="Chapman S."/>
            <person name="Cusick C."/>
            <person name="Young S."/>
            <person name="Neafsey D."/>
            <person name="Nusbaum C."/>
            <person name="Birren B."/>
        </authorList>
    </citation>
    <scope>NUCLEOTIDE SEQUENCE [LARGE SCALE GENOMIC DNA]</scope>
    <source>
        <strain evidence="1 2">12C11_DIV0727</strain>
    </source>
</reference>
<name>A0ABZ2T4J8_9ENTE</name>
<proteinExistence type="predicted"/>
<gene>
    <name evidence="1" type="ORF">A5866_001374</name>
</gene>